<dbReference type="SUPFAM" id="SSF53448">
    <property type="entry name" value="Nucleotide-diphospho-sugar transferases"/>
    <property type="match status" value="1"/>
</dbReference>
<sequence length="192" mass="19734">MTVAALLLAAGASRRFGADDKLLARLGGAALVAHAARSLHLPQVDIRIAVAASDAVAEILRDHDFRVVMVAPGQSLSASLSAGMLAVGRGPVQRAIVALGDMPFLRPGDIAALLALAGDGPASAWHMDAPTPPAVFPASWFPRLAGLSGDRGAGALLRGLAPGRRLHLPPERLRDIDTCADLAEARALARAT</sequence>
<dbReference type="GO" id="GO:0016740">
    <property type="term" value="F:transferase activity"/>
    <property type="evidence" value="ECO:0007669"/>
    <property type="project" value="UniProtKB-KW"/>
</dbReference>
<evidence type="ECO:0000256" key="1">
    <source>
        <dbReference type="ARBA" id="ARBA00022842"/>
    </source>
</evidence>
<dbReference type="PANTHER" id="PTHR43777">
    <property type="entry name" value="MOLYBDENUM COFACTOR CYTIDYLYLTRANSFERASE"/>
    <property type="match status" value="1"/>
</dbReference>
<keyword evidence="1" id="KW-0460">Magnesium</keyword>
<evidence type="ECO:0000259" key="2">
    <source>
        <dbReference type="Pfam" id="PF12804"/>
    </source>
</evidence>
<name>A0ABV7R290_9RHOB</name>
<dbReference type="Proteomes" id="UP001595721">
    <property type="component" value="Unassembled WGS sequence"/>
</dbReference>
<proteinExistence type="predicted"/>
<dbReference type="PANTHER" id="PTHR43777:SF1">
    <property type="entry name" value="MOLYBDENUM COFACTOR CYTIDYLYLTRANSFERASE"/>
    <property type="match status" value="1"/>
</dbReference>
<evidence type="ECO:0000313" key="4">
    <source>
        <dbReference type="Proteomes" id="UP001595721"/>
    </source>
</evidence>
<keyword evidence="4" id="KW-1185">Reference proteome</keyword>
<protein>
    <submittedName>
        <fullName evidence="3">NTP transferase domain-containing protein</fullName>
    </submittedName>
</protein>
<keyword evidence="3" id="KW-0808">Transferase</keyword>
<dbReference type="Gene3D" id="3.90.550.10">
    <property type="entry name" value="Spore Coat Polysaccharide Biosynthesis Protein SpsA, Chain A"/>
    <property type="match status" value="1"/>
</dbReference>
<reference evidence="4" key="1">
    <citation type="journal article" date="2019" name="Int. J. Syst. Evol. Microbiol.">
        <title>The Global Catalogue of Microorganisms (GCM) 10K type strain sequencing project: providing services to taxonomists for standard genome sequencing and annotation.</title>
        <authorList>
            <consortium name="The Broad Institute Genomics Platform"/>
            <consortium name="The Broad Institute Genome Sequencing Center for Infectious Disease"/>
            <person name="Wu L."/>
            <person name="Ma J."/>
        </authorList>
    </citation>
    <scope>NUCLEOTIDE SEQUENCE [LARGE SCALE GENOMIC DNA]</scope>
    <source>
        <strain evidence="4">KCTC 42899</strain>
    </source>
</reference>
<evidence type="ECO:0000313" key="3">
    <source>
        <dbReference type="EMBL" id="MFC3527222.1"/>
    </source>
</evidence>
<dbReference type="RefSeq" id="WP_377742637.1">
    <property type="nucleotide sequence ID" value="NZ_JBHRXJ010000002.1"/>
</dbReference>
<dbReference type="EMBL" id="JBHRXJ010000002">
    <property type="protein sequence ID" value="MFC3527222.1"/>
    <property type="molecule type" value="Genomic_DNA"/>
</dbReference>
<organism evidence="3 4">
    <name type="scientific">Paracoccus mangrovi</name>
    <dbReference type="NCBI Taxonomy" id="1715645"/>
    <lineage>
        <taxon>Bacteria</taxon>
        <taxon>Pseudomonadati</taxon>
        <taxon>Pseudomonadota</taxon>
        <taxon>Alphaproteobacteria</taxon>
        <taxon>Rhodobacterales</taxon>
        <taxon>Paracoccaceae</taxon>
        <taxon>Paracoccus</taxon>
    </lineage>
</organism>
<dbReference type="InterPro" id="IPR029044">
    <property type="entry name" value="Nucleotide-diphossugar_trans"/>
</dbReference>
<gene>
    <name evidence="3" type="ORF">ACFOMH_03480</name>
</gene>
<comment type="caution">
    <text evidence="3">The sequence shown here is derived from an EMBL/GenBank/DDBJ whole genome shotgun (WGS) entry which is preliminary data.</text>
</comment>
<dbReference type="InterPro" id="IPR025877">
    <property type="entry name" value="MobA-like_NTP_Trfase"/>
</dbReference>
<feature type="domain" description="MobA-like NTP transferase" evidence="2">
    <location>
        <begin position="5"/>
        <end position="159"/>
    </location>
</feature>
<dbReference type="Pfam" id="PF12804">
    <property type="entry name" value="NTP_transf_3"/>
    <property type="match status" value="1"/>
</dbReference>
<accession>A0ABV7R290</accession>